<dbReference type="EMBL" id="FODT01000012">
    <property type="protein sequence ID" value="SEP26931.1"/>
    <property type="molecule type" value="Genomic_DNA"/>
</dbReference>
<reference evidence="2" key="1">
    <citation type="submission" date="2016-10" db="EMBL/GenBank/DDBJ databases">
        <authorList>
            <person name="Varghese N."/>
            <person name="Submissions S."/>
        </authorList>
    </citation>
    <scope>NUCLEOTIDE SEQUENCE [LARGE SCALE GENOMIC DNA]</scope>
    <source>
        <strain evidence="2">DSM 123</strain>
    </source>
</reference>
<keyword evidence="2" id="KW-1185">Reference proteome</keyword>
<dbReference type="AlphaFoldDB" id="A0A1H8WH11"/>
<dbReference type="Pfam" id="PF10926">
    <property type="entry name" value="DUF2800"/>
    <property type="match status" value="1"/>
</dbReference>
<accession>A0A1H8WH11</accession>
<organism evidence="1 2">
    <name type="scientific">Rhodopseudomonas pseudopalustris</name>
    <dbReference type="NCBI Taxonomy" id="1513892"/>
    <lineage>
        <taxon>Bacteria</taxon>
        <taxon>Pseudomonadati</taxon>
        <taxon>Pseudomonadota</taxon>
        <taxon>Alphaproteobacteria</taxon>
        <taxon>Hyphomicrobiales</taxon>
        <taxon>Nitrobacteraceae</taxon>
        <taxon>Rhodopseudomonas</taxon>
    </lineage>
</organism>
<name>A0A1H8WH11_9BRAD</name>
<dbReference type="Proteomes" id="UP000199615">
    <property type="component" value="Unassembled WGS sequence"/>
</dbReference>
<evidence type="ECO:0000313" key="1">
    <source>
        <dbReference type="EMBL" id="SEP26931.1"/>
    </source>
</evidence>
<sequence>MTKPVDHGARDHATWSASSTARNWLCLGAIALNTRITTPEKESEASAWGTACHQLSEKCFAAGRDADEFIGTTERTKQRSVEVDEEMAETAQVYVDYVRGRVAEYNAEFPEGPAPIVVHEQYFSLNDLKTPFDAGGTGDTVIHFPRWRSLEVVDLKGGRGVVEAADNKQLRTYGLGAVLANPGRDVEDIKVTIVQPRAPHKDGRVRSETFHIGDLIDWTTELLQRMALSKQAQDEISELPFAAWTAKWLTPGSCKFCRSEGSCPALEQRALDAAQVWFDDLDRPQISNSPTNDTPEALSKTLDLLDMIQDWINARRAFAHQQSEAGVDIPNYVRVPKVGREKFIDDEAEAKARSVCRDAGLPESKYLNPAKTKTPKQIRKALGKAKKSLLAGLSVTPSEGSDLVRADKTTREAIRPAADRFFEELKD</sequence>
<gene>
    <name evidence="1" type="ORF">SAMN05444123_11286</name>
</gene>
<dbReference type="OrthoDB" id="9766061at2"/>
<dbReference type="RefSeq" id="WP_092685916.1">
    <property type="nucleotide sequence ID" value="NZ_FODT01000012.1"/>
</dbReference>
<evidence type="ECO:0000313" key="2">
    <source>
        <dbReference type="Proteomes" id="UP000199615"/>
    </source>
</evidence>
<dbReference type="InterPro" id="IPR021229">
    <property type="entry name" value="DUF2800"/>
</dbReference>
<proteinExistence type="predicted"/>
<protein>
    <recommendedName>
        <fullName evidence="3">PD-(D/E)XK nuclease superfamily protein</fullName>
    </recommendedName>
</protein>
<evidence type="ECO:0008006" key="3">
    <source>
        <dbReference type="Google" id="ProtNLM"/>
    </source>
</evidence>